<evidence type="ECO:0000256" key="1">
    <source>
        <dbReference type="ARBA" id="ARBA00022630"/>
    </source>
</evidence>
<dbReference type="Pfam" id="PF21274">
    <property type="entry name" value="Rng_hyd_C"/>
    <property type="match status" value="1"/>
</dbReference>
<keyword evidence="4" id="KW-0560">Oxidoreductase</keyword>
<evidence type="ECO:0000259" key="3">
    <source>
        <dbReference type="Pfam" id="PF01494"/>
    </source>
</evidence>
<name>A0A1M6M255_9RHOB</name>
<evidence type="ECO:0000313" key="5">
    <source>
        <dbReference type="Proteomes" id="UP000184040"/>
    </source>
</evidence>
<dbReference type="GO" id="GO:0071949">
    <property type="term" value="F:FAD binding"/>
    <property type="evidence" value="ECO:0007669"/>
    <property type="project" value="InterPro"/>
</dbReference>
<accession>A0A1M6M255</accession>
<dbReference type="Pfam" id="PF01494">
    <property type="entry name" value="FAD_binding_3"/>
    <property type="match status" value="1"/>
</dbReference>
<organism evidence="4 5">
    <name type="scientific">Palleronia salina</name>
    <dbReference type="NCBI Taxonomy" id="313368"/>
    <lineage>
        <taxon>Bacteria</taxon>
        <taxon>Pseudomonadati</taxon>
        <taxon>Pseudomonadota</taxon>
        <taxon>Alphaproteobacteria</taxon>
        <taxon>Rhodobacterales</taxon>
        <taxon>Roseobacteraceae</taxon>
        <taxon>Palleronia</taxon>
    </lineage>
</organism>
<dbReference type="PANTHER" id="PTHR43004">
    <property type="entry name" value="TRK SYSTEM POTASSIUM UPTAKE PROTEIN"/>
    <property type="match status" value="1"/>
</dbReference>
<dbReference type="STRING" id="313368.SAMN04488012_11914"/>
<dbReference type="EMBL" id="FQZA01000019">
    <property type="protein sequence ID" value="SHJ77544.1"/>
    <property type="molecule type" value="Genomic_DNA"/>
</dbReference>
<sequence length="597" mass="65574">MHMAEIETDVLIVGTGPAGSATAALLSSYGVENVAINRYRWLANTPRAHITNQRTMEVLRDLGREVEDEAYMHATEGDLMGNNVFCESLAGEELGRMLSWGNAPESRAEHLRSSPCHMNDLPQTFMEPLLFKTACSRGTQARMSTEYLRHVEDGEGVTTICRDRLTGREFEIRSKYLVGADGGNSAVAETCGLPFEGQMGVGGSMNILFRADLSRFVAHRPSVLYWVMQPGANVGGIGMGLVRMVRPWNEWLIVWGYDINEPAPVVDEAMATEVARQLVGDPKLEIELLSANTWTVNNMYATHMQTDRVFIMGDAAHRHPPSNGLGSNTSIQDAYNLAWKLAHVLKGPAGPGLLDSYSVERAPIAKQIVTRANQSIGEFGPIFEALGMTDSTDPEVMQANMDKRGEDSPAAEAQREALRKAIEFKKYEFDCHGVEMNQRYDSGAVVKDGQPDPGFDRDPELHYQPTTWPGARLPHCWLYRDDGTRVSTLDLCGKGRWTILTGIGGEAWADAAKTVAADTGVEIDVHVIGPRRAIEDHLGDWSRLRETTDAGAVMTRPDQHVCFRAAEMSDDPAAELRRVLDAILQPAGAGTARHAAE</sequence>
<keyword evidence="1" id="KW-0285">Flavoprotein</keyword>
<keyword evidence="5" id="KW-1185">Reference proteome</keyword>
<dbReference type="SUPFAM" id="SSF51905">
    <property type="entry name" value="FAD/NAD(P)-binding domain"/>
    <property type="match status" value="1"/>
</dbReference>
<keyword evidence="2" id="KW-0274">FAD</keyword>
<dbReference type="Gene3D" id="3.30.9.10">
    <property type="entry name" value="D-Amino Acid Oxidase, subunit A, domain 2"/>
    <property type="match status" value="1"/>
</dbReference>
<gene>
    <name evidence="4" type="ORF">SAMN04488012_11914</name>
</gene>
<dbReference type="GO" id="GO:0016709">
    <property type="term" value="F:oxidoreductase activity, acting on paired donors, with incorporation or reduction of molecular oxygen, NAD(P)H as one donor, and incorporation of one atom of oxygen"/>
    <property type="evidence" value="ECO:0007669"/>
    <property type="project" value="UniProtKB-ARBA"/>
</dbReference>
<dbReference type="PRINTS" id="PR00420">
    <property type="entry name" value="RNGMNOXGNASE"/>
</dbReference>
<keyword evidence="4" id="KW-0503">Monooxygenase</keyword>
<reference evidence="4 5" key="1">
    <citation type="submission" date="2016-11" db="EMBL/GenBank/DDBJ databases">
        <authorList>
            <person name="Jaros S."/>
            <person name="Januszkiewicz K."/>
            <person name="Wedrychowicz H."/>
        </authorList>
    </citation>
    <scope>NUCLEOTIDE SEQUENCE [LARGE SCALE GENOMIC DNA]</scope>
    <source>
        <strain evidence="4 5">DSM 26892</strain>
    </source>
</reference>
<dbReference type="InterPro" id="IPR036188">
    <property type="entry name" value="FAD/NAD-bd_sf"/>
</dbReference>
<dbReference type="Proteomes" id="UP000184040">
    <property type="component" value="Unassembled WGS sequence"/>
</dbReference>
<dbReference type="Gene3D" id="3.50.50.60">
    <property type="entry name" value="FAD/NAD(P)-binding domain"/>
    <property type="match status" value="1"/>
</dbReference>
<feature type="domain" description="FAD-binding" evidence="3">
    <location>
        <begin position="7"/>
        <end position="372"/>
    </location>
</feature>
<protein>
    <submittedName>
        <fullName evidence="4">2,4-dichlorophenol 6-monooxygenase</fullName>
    </submittedName>
</protein>
<proteinExistence type="predicted"/>
<dbReference type="InterPro" id="IPR002938">
    <property type="entry name" value="FAD-bd"/>
</dbReference>
<dbReference type="Gene3D" id="3.40.30.120">
    <property type="match status" value="1"/>
</dbReference>
<evidence type="ECO:0000313" key="4">
    <source>
        <dbReference type="EMBL" id="SHJ77544.1"/>
    </source>
</evidence>
<dbReference type="AlphaFoldDB" id="A0A1M6M255"/>
<evidence type="ECO:0000256" key="2">
    <source>
        <dbReference type="ARBA" id="ARBA00022827"/>
    </source>
</evidence>
<dbReference type="InterPro" id="IPR050641">
    <property type="entry name" value="RIFMO-like"/>
</dbReference>
<dbReference type="PANTHER" id="PTHR43004:SF8">
    <property type="entry name" value="FAD-BINDING DOMAIN-CONTAINING PROTEIN-RELATED"/>
    <property type="match status" value="1"/>
</dbReference>